<keyword evidence="1" id="KW-0732">Signal</keyword>
<proteinExistence type="predicted"/>
<evidence type="ECO:0000313" key="3">
    <source>
        <dbReference type="Proteomes" id="UP000717696"/>
    </source>
</evidence>
<evidence type="ECO:0000256" key="1">
    <source>
        <dbReference type="SAM" id="SignalP"/>
    </source>
</evidence>
<protein>
    <submittedName>
        <fullName evidence="2">Uncharacterized protein</fullName>
    </submittedName>
</protein>
<organism evidence="2 3">
    <name type="scientific">Dactylonectria estremocensis</name>
    <dbReference type="NCBI Taxonomy" id="1079267"/>
    <lineage>
        <taxon>Eukaryota</taxon>
        <taxon>Fungi</taxon>
        <taxon>Dikarya</taxon>
        <taxon>Ascomycota</taxon>
        <taxon>Pezizomycotina</taxon>
        <taxon>Sordariomycetes</taxon>
        <taxon>Hypocreomycetidae</taxon>
        <taxon>Hypocreales</taxon>
        <taxon>Nectriaceae</taxon>
        <taxon>Dactylonectria</taxon>
    </lineage>
</organism>
<gene>
    <name evidence="2" type="ORF">B0J13DRAFT_624712</name>
</gene>
<dbReference type="OrthoDB" id="3445803at2759"/>
<accession>A0A9P9EKL5</accession>
<feature type="chain" id="PRO_5040459562" evidence="1">
    <location>
        <begin position="22"/>
        <end position="146"/>
    </location>
</feature>
<feature type="signal peptide" evidence="1">
    <location>
        <begin position="1"/>
        <end position="21"/>
    </location>
</feature>
<evidence type="ECO:0000313" key="2">
    <source>
        <dbReference type="EMBL" id="KAH7139905.1"/>
    </source>
</evidence>
<reference evidence="2" key="1">
    <citation type="journal article" date="2021" name="Nat. Commun.">
        <title>Genetic determinants of endophytism in the Arabidopsis root mycobiome.</title>
        <authorList>
            <person name="Mesny F."/>
            <person name="Miyauchi S."/>
            <person name="Thiergart T."/>
            <person name="Pickel B."/>
            <person name="Atanasova L."/>
            <person name="Karlsson M."/>
            <person name="Huettel B."/>
            <person name="Barry K.W."/>
            <person name="Haridas S."/>
            <person name="Chen C."/>
            <person name="Bauer D."/>
            <person name="Andreopoulos W."/>
            <person name="Pangilinan J."/>
            <person name="LaButti K."/>
            <person name="Riley R."/>
            <person name="Lipzen A."/>
            <person name="Clum A."/>
            <person name="Drula E."/>
            <person name="Henrissat B."/>
            <person name="Kohler A."/>
            <person name="Grigoriev I.V."/>
            <person name="Martin F.M."/>
            <person name="Hacquard S."/>
        </authorList>
    </citation>
    <scope>NUCLEOTIDE SEQUENCE</scope>
    <source>
        <strain evidence="2">MPI-CAGE-AT-0021</strain>
    </source>
</reference>
<dbReference type="EMBL" id="JAGMUU010000014">
    <property type="protein sequence ID" value="KAH7139905.1"/>
    <property type="molecule type" value="Genomic_DNA"/>
</dbReference>
<dbReference type="AlphaFoldDB" id="A0A9P9EKL5"/>
<name>A0A9P9EKL5_9HYPO</name>
<dbReference type="Proteomes" id="UP000717696">
    <property type="component" value="Unassembled WGS sequence"/>
</dbReference>
<comment type="caution">
    <text evidence="2">The sequence shown here is derived from an EMBL/GenBank/DDBJ whole genome shotgun (WGS) entry which is preliminary data.</text>
</comment>
<sequence length="146" mass="16111">METYAFGAIFVALVIPSRLLAAAISSTQDVAGPAMVDLYKAIGDASFLGSDFIYGFLYNRSDVDSSIPDHYMTDIKAEFPEAIISGPSSAHSPQQDDKNRRVWMDAIAQKCTIPDIYSWHQIGVWEREPDTTIAAFNALRADYSLP</sequence>
<keyword evidence="3" id="KW-1185">Reference proteome</keyword>